<sequence>MRSPRFVGRAVTTGAASVVLTGALMLPGAAAYAGNAFVEVTPTTVQAGERVSIRANCGDGNNRQANVQSDAFGRVIVRPDNGFLTGAATVPSSRPPGSYGVNLTCQNGNTANTTLTVVNMSKPSQGPAAGGGGTAGGGLSPMVMAGGIAAAILGIGLALFGLRRRHPELGP</sequence>
<protein>
    <recommendedName>
        <fullName evidence="5">Neocarzinostatin family protein</fullName>
    </recommendedName>
</protein>
<feature type="signal peptide" evidence="2">
    <location>
        <begin position="1"/>
        <end position="33"/>
    </location>
</feature>
<keyword evidence="4" id="KW-1185">Reference proteome</keyword>
<evidence type="ECO:0000256" key="2">
    <source>
        <dbReference type="SAM" id="SignalP"/>
    </source>
</evidence>
<feature type="chain" id="PRO_5047030237" description="Neocarzinostatin family protein" evidence="2">
    <location>
        <begin position="34"/>
        <end position="171"/>
    </location>
</feature>
<accession>A0ABW3YLF6</accession>
<reference evidence="4" key="1">
    <citation type="journal article" date="2019" name="Int. J. Syst. Evol. Microbiol.">
        <title>The Global Catalogue of Microorganisms (GCM) 10K type strain sequencing project: providing services to taxonomists for standard genome sequencing and annotation.</title>
        <authorList>
            <consortium name="The Broad Institute Genomics Platform"/>
            <consortium name="The Broad Institute Genome Sequencing Center for Infectious Disease"/>
            <person name="Wu L."/>
            <person name="Ma J."/>
        </authorList>
    </citation>
    <scope>NUCLEOTIDE SEQUENCE [LARGE SCALE GENOMIC DNA]</scope>
    <source>
        <strain evidence="4">JCM 31037</strain>
    </source>
</reference>
<dbReference type="RefSeq" id="WP_377577325.1">
    <property type="nucleotide sequence ID" value="NZ_JBHTMP010000072.1"/>
</dbReference>
<keyword evidence="1" id="KW-0472">Membrane</keyword>
<keyword evidence="1" id="KW-0812">Transmembrane</keyword>
<dbReference type="EMBL" id="JBHTMP010000072">
    <property type="protein sequence ID" value="MFD1325276.1"/>
    <property type="molecule type" value="Genomic_DNA"/>
</dbReference>
<evidence type="ECO:0000313" key="3">
    <source>
        <dbReference type="EMBL" id="MFD1325276.1"/>
    </source>
</evidence>
<evidence type="ECO:0008006" key="5">
    <source>
        <dbReference type="Google" id="ProtNLM"/>
    </source>
</evidence>
<evidence type="ECO:0000313" key="4">
    <source>
        <dbReference type="Proteomes" id="UP001597260"/>
    </source>
</evidence>
<comment type="caution">
    <text evidence="3">The sequence shown here is derived from an EMBL/GenBank/DDBJ whole genome shotgun (WGS) entry which is preliminary data.</text>
</comment>
<gene>
    <name evidence="3" type="ORF">ACFQ4H_29745</name>
</gene>
<evidence type="ECO:0000256" key="1">
    <source>
        <dbReference type="SAM" id="Phobius"/>
    </source>
</evidence>
<keyword evidence="1" id="KW-1133">Transmembrane helix</keyword>
<keyword evidence="2" id="KW-0732">Signal</keyword>
<organism evidence="3 4">
    <name type="scientific">Micromonospora sonneratiae</name>
    <dbReference type="NCBI Taxonomy" id="1184706"/>
    <lineage>
        <taxon>Bacteria</taxon>
        <taxon>Bacillati</taxon>
        <taxon>Actinomycetota</taxon>
        <taxon>Actinomycetes</taxon>
        <taxon>Micromonosporales</taxon>
        <taxon>Micromonosporaceae</taxon>
        <taxon>Micromonospora</taxon>
    </lineage>
</organism>
<dbReference type="Proteomes" id="UP001597260">
    <property type="component" value="Unassembled WGS sequence"/>
</dbReference>
<name>A0ABW3YLF6_9ACTN</name>
<proteinExistence type="predicted"/>
<feature type="transmembrane region" description="Helical" evidence="1">
    <location>
        <begin position="142"/>
        <end position="162"/>
    </location>
</feature>